<organism evidence="2 3">
    <name type="scientific">Sneathiella marina</name>
    <dbReference type="NCBI Taxonomy" id="2950108"/>
    <lineage>
        <taxon>Bacteria</taxon>
        <taxon>Pseudomonadati</taxon>
        <taxon>Pseudomonadota</taxon>
        <taxon>Alphaproteobacteria</taxon>
        <taxon>Sneathiellales</taxon>
        <taxon>Sneathiellaceae</taxon>
        <taxon>Sneathiella</taxon>
    </lineage>
</organism>
<dbReference type="Proteomes" id="UP001056291">
    <property type="component" value="Chromosome"/>
</dbReference>
<evidence type="ECO:0000256" key="1">
    <source>
        <dbReference type="SAM" id="Phobius"/>
    </source>
</evidence>
<proteinExistence type="predicted"/>
<keyword evidence="3" id="KW-1185">Reference proteome</keyword>
<keyword evidence="1" id="KW-0812">Transmembrane</keyword>
<dbReference type="InterPro" id="IPR021834">
    <property type="entry name" value="DUF3426"/>
</dbReference>
<keyword evidence="1" id="KW-1133">Transmembrane helix</keyword>
<dbReference type="EMBL" id="CP098747">
    <property type="protein sequence ID" value="USG61066.1"/>
    <property type="molecule type" value="Genomic_DNA"/>
</dbReference>
<sequence>MPKTVPADLPEEKTMAEMAPAGGQEGLSIEQMTTPQSPVRAAASGKKGKRLGWLILLLVLIGIGVIAFYGRNYVVQIWPGSAALYQSLKIDVETTNTLGLEIHDLTTKTVLQNGVTTLTVTGVIKNVTDLTQPLPRVSVALINADDQHVYSWTTTVEEREVQPWGQVVFSTSMNQPPEEAKNVKVDLIEIGK</sequence>
<dbReference type="Pfam" id="PF11906">
    <property type="entry name" value="DUF3426"/>
    <property type="match status" value="1"/>
</dbReference>
<name>A0ABY4W2K5_9PROT</name>
<dbReference type="NCBIfam" id="NF038353">
    <property type="entry name" value="FxLYD_dom"/>
    <property type="match status" value="1"/>
</dbReference>
<dbReference type="RefSeq" id="WP_251934053.1">
    <property type="nucleotide sequence ID" value="NZ_CP098747.1"/>
</dbReference>
<dbReference type="InterPro" id="IPR047676">
    <property type="entry name" value="FxLYD_dom"/>
</dbReference>
<reference evidence="2" key="1">
    <citation type="submission" date="2022-06" db="EMBL/GenBank/DDBJ databases">
        <title>Sneathiella actinostolidae sp. nov., isolated from a sea anemonein the Western Pacific Ocean.</title>
        <authorList>
            <person name="Wei M.J."/>
        </authorList>
    </citation>
    <scope>NUCLEOTIDE SEQUENCE</scope>
    <source>
        <strain evidence="2">PHK-P5</strain>
    </source>
</reference>
<keyword evidence="1" id="KW-0472">Membrane</keyword>
<evidence type="ECO:0000313" key="2">
    <source>
        <dbReference type="EMBL" id="USG61066.1"/>
    </source>
</evidence>
<feature type="transmembrane region" description="Helical" evidence="1">
    <location>
        <begin position="51"/>
        <end position="70"/>
    </location>
</feature>
<protein>
    <submittedName>
        <fullName evidence="2">DUF3426 domain-containing protein</fullName>
    </submittedName>
</protein>
<evidence type="ECO:0000313" key="3">
    <source>
        <dbReference type="Proteomes" id="UP001056291"/>
    </source>
</evidence>
<accession>A0ABY4W2K5</accession>
<gene>
    <name evidence="2" type="ORF">NBZ79_18075</name>
</gene>